<dbReference type="Proteomes" id="UP000784294">
    <property type="component" value="Unassembled WGS sequence"/>
</dbReference>
<reference evidence="1" key="1">
    <citation type="submission" date="2018-11" db="EMBL/GenBank/DDBJ databases">
        <authorList>
            <consortium name="Pathogen Informatics"/>
        </authorList>
    </citation>
    <scope>NUCLEOTIDE SEQUENCE</scope>
</reference>
<sequence>MQLCKVCSPSLLSITSRQQQANDTSCSSYAQTMTLFMMIQAQPATTGASEAVVSCMRSEDSLVCIALP</sequence>
<dbReference type="EMBL" id="CAAALY010075297">
    <property type="protein sequence ID" value="VEL25636.1"/>
    <property type="molecule type" value="Genomic_DNA"/>
</dbReference>
<gene>
    <name evidence="1" type="ORF">PXEA_LOCUS19076</name>
</gene>
<protein>
    <submittedName>
        <fullName evidence="1">Uncharacterized protein</fullName>
    </submittedName>
</protein>
<evidence type="ECO:0000313" key="2">
    <source>
        <dbReference type="Proteomes" id="UP000784294"/>
    </source>
</evidence>
<evidence type="ECO:0000313" key="1">
    <source>
        <dbReference type="EMBL" id="VEL25636.1"/>
    </source>
</evidence>
<keyword evidence="2" id="KW-1185">Reference proteome</keyword>
<proteinExistence type="predicted"/>
<organism evidence="1 2">
    <name type="scientific">Protopolystoma xenopodis</name>
    <dbReference type="NCBI Taxonomy" id="117903"/>
    <lineage>
        <taxon>Eukaryota</taxon>
        <taxon>Metazoa</taxon>
        <taxon>Spiralia</taxon>
        <taxon>Lophotrochozoa</taxon>
        <taxon>Platyhelminthes</taxon>
        <taxon>Monogenea</taxon>
        <taxon>Polyopisthocotylea</taxon>
        <taxon>Polystomatidea</taxon>
        <taxon>Polystomatidae</taxon>
        <taxon>Protopolystoma</taxon>
    </lineage>
</organism>
<name>A0A448X196_9PLAT</name>
<accession>A0A448X196</accession>
<dbReference type="AlphaFoldDB" id="A0A448X196"/>
<comment type="caution">
    <text evidence="1">The sequence shown here is derived from an EMBL/GenBank/DDBJ whole genome shotgun (WGS) entry which is preliminary data.</text>
</comment>